<keyword evidence="11" id="KW-1185">Reference proteome</keyword>
<dbReference type="InterPro" id="IPR051103">
    <property type="entry name" value="Plant_metabolite_P450s"/>
</dbReference>
<organism evidence="10 11">
    <name type="scientific">Rhododendron griersonianum</name>
    <dbReference type="NCBI Taxonomy" id="479676"/>
    <lineage>
        <taxon>Eukaryota</taxon>
        <taxon>Viridiplantae</taxon>
        <taxon>Streptophyta</taxon>
        <taxon>Embryophyta</taxon>
        <taxon>Tracheophyta</taxon>
        <taxon>Spermatophyta</taxon>
        <taxon>Magnoliopsida</taxon>
        <taxon>eudicotyledons</taxon>
        <taxon>Gunneridae</taxon>
        <taxon>Pentapetalae</taxon>
        <taxon>asterids</taxon>
        <taxon>Ericales</taxon>
        <taxon>Ericaceae</taxon>
        <taxon>Ericoideae</taxon>
        <taxon>Rhodoreae</taxon>
        <taxon>Rhododendron</taxon>
    </lineage>
</organism>
<evidence type="ECO:0000256" key="1">
    <source>
        <dbReference type="ARBA" id="ARBA00004167"/>
    </source>
</evidence>
<evidence type="ECO:0000256" key="2">
    <source>
        <dbReference type="ARBA" id="ARBA00022692"/>
    </source>
</evidence>
<dbReference type="InterPro" id="IPR017972">
    <property type="entry name" value="Cyt_P450_CS"/>
</dbReference>
<dbReference type="CDD" id="cd11075">
    <property type="entry name" value="CYP77_89"/>
    <property type="match status" value="1"/>
</dbReference>
<evidence type="ECO:0000256" key="5">
    <source>
        <dbReference type="ARBA" id="ARBA00023002"/>
    </source>
</evidence>
<name>A0AAV6JNN5_9ERIC</name>
<feature type="region of interest" description="Disordered" evidence="9">
    <location>
        <begin position="268"/>
        <end position="313"/>
    </location>
</feature>
<reference evidence="10" key="1">
    <citation type="submission" date="2020-08" db="EMBL/GenBank/DDBJ databases">
        <title>Plant Genome Project.</title>
        <authorList>
            <person name="Zhang R.-G."/>
        </authorList>
    </citation>
    <scope>NUCLEOTIDE SEQUENCE</scope>
    <source>
        <strain evidence="10">WSP0</strain>
        <tissue evidence="10">Leaf</tissue>
    </source>
</reference>
<feature type="binding site" description="axial binding residue" evidence="7">
    <location>
        <position position="499"/>
    </location>
    <ligand>
        <name>heme</name>
        <dbReference type="ChEBI" id="CHEBI:30413"/>
    </ligand>
    <ligandPart>
        <name>Fe</name>
        <dbReference type="ChEBI" id="CHEBI:18248"/>
    </ligandPart>
</feature>
<evidence type="ECO:0000256" key="4">
    <source>
        <dbReference type="ARBA" id="ARBA00022989"/>
    </source>
</evidence>
<keyword evidence="6" id="KW-0472">Membrane</keyword>
<evidence type="ECO:0000313" key="10">
    <source>
        <dbReference type="EMBL" id="KAG5541184.1"/>
    </source>
</evidence>
<evidence type="ECO:0000256" key="8">
    <source>
        <dbReference type="RuleBase" id="RU000461"/>
    </source>
</evidence>
<accession>A0AAV6JNN5</accession>
<dbReference type="SUPFAM" id="SSF48264">
    <property type="entry name" value="Cytochrome P450"/>
    <property type="match status" value="1"/>
</dbReference>
<proteinExistence type="inferred from homology"/>
<dbReference type="GO" id="GO:0016709">
    <property type="term" value="F:oxidoreductase activity, acting on paired donors, with incorporation or reduction of molecular oxygen, NAD(P)H as one donor, and incorporation of one atom of oxygen"/>
    <property type="evidence" value="ECO:0007669"/>
    <property type="project" value="TreeGrafter"/>
</dbReference>
<sequence length="557" mass="64086">MGILFLLFASLCICISLHSLLNLFRTKLKLPPSPPTIPFLGNLLWLLKSSQDFSNLEPVLRSLRAKYGPIVTLHIGSRPAIFITSHRAAHRALVQNAAVFASRPPALEATKIFFSNQHTVSSAAYGPLWRVLRQNLASFLHPSRLHLFANGRKWAYSVLREKLRAEAESAKGKAIPVQDHFQHAVFCLLVYICFGEKLEETAVREIEAAQRPILTNFIRFNVLNFMPRLGKIVFRKLWRELFEIRRNQENVMLPLIRQRQERMNNKKIENHQEDTPDPRTKKDHQEDTPDPRTKKTHQEDTPDHRTKKDHQEDVENIVPYVDTLFEIRLPEEHGGRKFTDGEMVSLCSEFLNGGTDTSMTTLQWAMANLVKHQEIQEKLAREISLVVKGNEEIKTGDLEKMPYLKAIVLETLRRHPPGHFILPRAVTEDTVLDGYRIPTNAMVNFTVAEMGWDPSVWEDPMEFRPERFLSDDESGEVEFDMKGVKGIKMMPFGAGRRVCPAITMALLHQQYFVANLVRDFKWEVEDGGEDVDLSEKQDFTMIMKNPLKTHISPRIID</sequence>
<dbReference type="PROSITE" id="PS00086">
    <property type="entry name" value="CYTOCHROME_P450"/>
    <property type="match status" value="1"/>
</dbReference>
<evidence type="ECO:0008006" key="12">
    <source>
        <dbReference type="Google" id="ProtNLM"/>
    </source>
</evidence>
<dbReference type="GO" id="GO:0016020">
    <property type="term" value="C:membrane"/>
    <property type="evidence" value="ECO:0007669"/>
    <property type="project" value="UniProtKB-SubCell"/>
</dbReference>
<keyword evidence="7 8" id="KW-0408">Iron</keyword>
<evidence type="ECO:0000256" key="7">
    <source>
        <dbReference type="PIRSR" id="PIRSR602401-1"/>
    </source>
</evidence>
<keyword evidence="3 7" id="KW-0479">Metal-binding</keyword>
<dbReference type="InterPro" id="IPR002401">
    <property type="entry name" value="Cyt_P450_E_grp-I"/>
</dbReference>
<dbReference type="Gene3D" id="1.10.630.10">
    <property type="entry name" value="Cytochrome P450"/>
    <property type="match status" value="1"/>
</dbReference>
<dbReference type="EMBL" id="JACTNZ010000007">
    <property type="protein sequence ID" value="KAG5541184.1"/>
    <property type="molecule type" value="Genomic_DNA"/>
</dbReference>
<dbReference type="GO" id="GO:0005506">
    <property type="term" value="F:iron ion binding"/>
    <property type="evidence" value="ECO:0007669"/>
    <property type="project" value="InterPro"/>
</dbReference>
<comment type="caution">
    <text evidence="10">The sequence shown here is derived from an EMBL/GenBank/DDBJ whole genome shotgun (WGS) entry which is preliminary data.</text>
</comment>
<dbReference type="InterPro" id="IPR001128">
    <property type="entry name" value="Cyt_P450"/>
</dbReference>
<dbReference type="PANTHER" id="PTHR24298">
    <property type="entry name" value="FLAVONOID 3'-MONOOXYGENASE-RELATED"/>
    <property type="match status" value="1"/>
</dbReference>
<keyword evidence="8" id="KW-0503">Monooxygenase</keyword>
<keyword evidence="5 8" id="KW-0560">Oxidoreductase</keyword>
<dbReference type="Proteomes" id="UP000823749">
    <property type="component" value="Chromosome 7"/>
</dbReference>
<evidence type="ECO:0000256" key="3">
    <source>
        <dbReference type="ARBA" id="ARBA00022723"/>
    </source>
</evidence>
<keyword evidence="7 8" id="KW-0349">Heme</keyword>
<comment type="cofactor">
    <cofactor evidence="7">
        <name>heme</name>
        <dbReference type="ChEBI" id="CHEBI:30413"/>
    </cofactor>
</comment>
<keyword evidence="4" id="KW-1133">Transmembrane helix</keyword>
<dbReference type="GO" id="GO:0020037">
    <property type="term" value="F:heme binding"/>
    <property type="evidence" value="ECO:0007669"/>
    <property type="project" value="InterPro"/>
</dbReference>
<dbReference type="InterPro" id="IPR036396">
    <property type="entry name" value="Cyt_P450_sf"/>
</dbReference>
<dbReference type="AlphaFoldDB" id="A0AAV6JNN5"/>
<evidence type="ECO:0000256" key="9">
    <source>
        <dbReference type="SAM" id="MobiDB-lite"/>
    </source>
</evidence>
<dbReference type="PANTHER" id="PTHR24298:SF835">
    <property type="entry name" value="P450, PUTATIVE-RELATED"/>
    <property type="match status" value="1"/>
</dbReference>
<evidence type="ECO:0000313" key="11">
    <source>
        <dbReference type="Proteomes" id="UP000823749"/>
    </source>
</evidence>
<gene>
    <name evidence="10" type="ORF">RHGRI_021143</name>
</gene>
<dbReference type="Pfam" id="PF00067">
    <property type="entry name" value="p450"/>
    <property type="match status" value="1"/>
</dbReference>
<dbReference type="PRINTS" id="PR00385">
    <property type="entry name" value="P450"/>
</dbReference>
<keyword evidence="2" id="KW-0812">Transmembrane</keyword>
<dbReference type="PRINTS" id="PR00463">
    <property type="entry name" value="EP450I"/>
</dbReference>
<comment type="subcellular location">
    <subcellularLocation>
        <location evidence="1">Membrane</location>
        <topology evidence="1">Single-pass membrane protein</topology>
    </subcellularLocation>
</comment>
<comment type="similarity">
    <text evidence="8">Belongs to the cytochrome P450 family.</text>
</comment>
<protein>
    <recommendedName>
        <fullName evidence="12">Cytochrome P450</fullName>
    </recommendedName>
</protein>
<evidence type="ECO:0000256" key="6">
    <source>
        <dbReference type="ARBA" id="ARBA00023136"/>
    </source>
</evidence>